<feature type="transmembrane region" description="Helical" evidence="6">
    <location>
        <begin position="233"/>
        <end position="257"/>
    </location>
</feature>
<dbReference type="InterPro" id="IPR019424">
    <property type="entry name" value="7TM_GPCR_Srsx"/>
</dbReference>
<dbReference type="Pfam" id="PF10320">
    <property type="entry name" value="7TM_GPCR_Srsx"/>
    <property type="match status" value="1"/>
</dbReference>
<name>A0A8S1EZ14_9PELO</name>
<dbReference type="OrthoDB" id="5876466at2759"/>
<dbReference type="InterPro" id="IPR017452">
    <property type="entry name" value="GPCR_Rhodpsn_7TM"/>
</dbReference>
<feature type="region of interest" description="Disordered" evidence="5">
    <location>
        <begin position="309"/>
        <end position="329"/>
    </location>
</feature>
<dbReference type="PROSITE" id="PS50262">
    <property type="entry name" value="G_PROTEIN_RECEP_F1_2"/>
    <property type="match status" value="1"/>
</dbReference>
<comment type="subcellular location">
    <subcellularLocation>
        <location evidence="1">Membrane</location>
    </subcellularLocation>
</comment>
<protein>
    <recommendedName>
        <fullName evidence="7">G-protein coupled receptors family 1 profile domain-containing protein</fullName>
    </recommendedName>
</protein>
<dbReference type="AlphaFoldDB" id="A0A8S1EZ14"/>
<dbReference type="InterPro" id="IPR047130">
    <property type="entry name" value="7TM_GPCR_Srsx_nematod"/>
</dbReference>
<evidence type="ECO:0000313" key="8">
    <source>
        <dbReference type="EMBL" id="CAB3405437.1"/>
    </source>
</evidence>
<evidence type="ECO:0000256" key="4">
    <source>
        <dbReference type="ARBA" id="ARBA00023136"/>
    </source>
</evidence>
<evidence type="ECO:0000256" key="2">
    <source>
        <dbReference type="ARBA" id="ARBA00022692"/>
    </source>
</evidence>
<reference evidence="8 9" key="1">
    <citation type="submission" date="2020-04" db="EMBL/GenBank/DDBJ databases">
        <authorList>
            <person name="Laetsch R D."/>
            <person name="Stevens L."/>
            <person name="Kumar S."/>
            <person name="Blaxter L. M."/>
        </authorList>
    </citation>
    <scope>NUCLEOTIDE SEQUENCE [LARGE SCALE GENOMIC DNA]</scope>
</reference>
<dbReference type="PANTHER" id="PTHR23360:SF72">
    <property type="entry name" value="G-PROTEIN COUPLED RECEPTORS FAMILY 1 PROFILE DOMAIN-CONTAINING PROTEIN"/>
    <property type="match status" value="1"/>
</dbReference>
<dbReference type="PANTHER" id="PTHR23360">
    <property type="entry name" value="G-PROTEIN COUPLED RECEPTORS FAMILY 1 PROFILE DOMAIN-CONTAINING PROTEIN-RELATED"/>
    <property type="match status" value="1"/>
</dbReference>
<comment type="caution">
    <text evidence="8">The sequence shown here is derived from an EMBL/GenBank/DDBJ whole genome shotgun (WGS) entry which is preliminary data.</text>
</comment>
<dbReference type="EMBL" id="CADEPM010000004">
    <property type="protein sequence ID" value="CAB3405437.1"/>
    <property type="molecule type" value="Genomic_DNA"/>
</dbReference>
<keyword evidence="9" id="KW-1185">Reference proteome</keyword>
<feature type="transmembrane region" description="Helical" evidence="6">
    <location>
        <begin position="189"/>
        <end position="213"/>
    </location>
</feature>
<dbReference type="Gene3D" id="1.20.1070.10">
    <property type="entry name" value="Rhodopsin 7-helix transmembrane proteins"/>
    <property type="match status" value="1"/>
</dbReference>
<evidence type="ECO:0000313" key="9">
    <source>
        <dbReference type="Proteomes" id="UP000494206"/>
    </source>
</evidence>
<proteinExistence type="predicted"/>
<evidence type="ECO:0000256" key="5">
    <source>
        <dbReference type="SAM" id="MobiDB-lite"/>
    </source>
</evidence>
<feature type="transmembrane region" description="Helical" evidence="6">
    <location>
        <begin position="118"/>
        <end position="138"/>
    </location>
</feature>
<feature type="transmembrane region" description="Helical" evidence="6">
    <location>
        <begin position="145"/>
        <end position="169"/>
    </location>
</feature>
<organism evidence="8 9">
    <name type="scientific">Caenorhabditis bovis</name>
    <dbReference type="NCBI Taxonomy" id="2654633"/>
    <lineage>
        <taxon>Eukaryota</taxon>
        <taxon>Metazoa</taxon>
        <taxon>Ecdysozoa</taxon>
        <taxon>Nematoda</taxon>
        <taxon>Chromadorea</taxon>
        <taxon>Rhabditida</taxon>
        <taxon>Rhabditina</taxon>
        <taxon>Rhabditomorpha</taxon>
        <taxon>Rhabditoidea</taxon>
        <taxon>Rhabditidae</taxon>
        <taxon>Peloderinae</taxon>
        <taxon>Caenorhabditis</taxon>
    </lineage>
</organism>
<sequence>MNQSEPVDDEFVEDLYDTIVYHRINMLVAAFIFALNLLLFAVLLSNPTMYRKPKNQVLIILGMADTMNTISIFFMGWNRVALYTRVVNTHQIPVRTNWQCAMEPWLVLRGIGDVWPPIVQMIFVVQKCAAVFAPVWYFQHFKNGSIVLFASSLAVLAVSLLVGFVGVFLKESKKAKYYCGRKAAFGTDYATFIYAINILGYFLSFVINCVNLVKVYVTSNKRVRRQMKNVRYFLVISFLSFVLVSIPNAISLFSAHFEQAANFISKPSTWFSCANSGINIFVYLSLNPEFRQQFIALIYNRNPKAVLHTESDKSNGTSRQRTTPLVRVQ</sequence>
<feature type="transmembrane region" description="Helical" evidence="6">
    <location>
        <begin position="57"/>
        <end position="77"/>
    </location>
</feature>
<feature type="transmembrane region" description="Helical" evidence="6">
    <location>
        <begin position="20"/>
        <end position="45"/>
    </location>
</feature>
<keyword evidence="4 6" id="KW-0472">Membrane</keyword>
<evidence type="ECO:0000256" key="3">
    <source>
        <dbReference type="ARBA" id="ARBA00022989"/>
    </source>
</evidence>
<evidence type="ECO:0000256" key="1">
    <source>
        <dbReference type="ARBA" id="ARBA00004370"/>
    </source>
</evidence>
<feature type="compositionally biased region" description="Polar residues" evidence="5">
    <location>
        <begin position="314"/>
        <end position="323"/>
    </location>
</feature>
<dbReference type="Proteomes" id="UP000494206">
    <property type="component" value="Unassembled WGS sequence"/>
</dbReference>
<evidence type="ECO:0000256" key="6">
    <source>
        <dbReference type="SAM" id="Phobius"/>
    </source>
</evidence>
<keyword evidence="2 6" id="KW-0812">Transmembrane</keyword>
<feature type="domain" description="G-protein coupled receptors family 1 profile" evidence="7">
    <location>
        <begin position="35"/>
        <end position="283"/>
    </location>
</feature>
<gene>
    <name evidence="8" type="ORF">CBOVIS_LOCUS7634</name>
</gene>
<accession>A0A8S1EZ14</accession>
<dbReference type="SUPFAM" id="SSF81321">
    <property type="entry name" value="Family A G protein-coupled receptor-like"/>
    <property type="match status" value="1"/>
</dbReference>
<dbReference type="GO" id="GO:0016020">
    <property type="term" value="C:membrane"/>
    <property type="evidence" value="ECO:0007669"/>
    <property type="project" value="UniProtKB-SubCell"/>
</dbReference>
<evidence type="ECO:0000259" key="7">
    <source>
        <dbReference type="PROSITE" id="PS50262"/>
    </source>
</evidence>
<keyword evidence="3 6" id="KW-1133">Transmembrane helix</keyword>